<dbReference type="InterPro" id="IPR043128">
    <property type="entry name" value="Rev_trsase/Diguanyl_cyclase"/>
</dbReference>
<name>A0ABU3XEB1_9BACI</name>
<dbReference type="InterPro" id="IPR029787">
    <property type="entry name" value="Nucleotide_cyclase"/>
</dbReference>
<dbReference type="SMART" id="SM00267">
    <property type="entry name" value="GGDEF"/>
    <property type="match status" value="1"/>
</dbReference>
<dbReference type="PROSITE" id="PS50883">
    <property type="entry name" value="EAL"/>
    <property type="match status" value="1"/>
</dbReference>
<evidence type="ECO:0000313" key="6">
    <source>
        <dbReference type="Proteomes" id="UP001287282"/>
    </source>
</evidence>
<feature type="domain" description="GGDEF" evidence="4">
    <location>
        <begin position="256"/>
        <end position="389"/>
    </location>
</feature>
<dbReference type="SUPFAM" id="SSF55785">
    <property type="entry name" value="PYP-like sensor domain (PAS domain)"/>
    <property type="match status" value="1"/>
</dbReference>
<evidence type="ECO:0000259" key="2">
    <source>
        <dbReference type="PROSITE" id="PS50113"/>
    </source>
</evidence>
<dbReference type="PANTHER" id="PTHR44757:SF2">
    <property type="entry name" value="BIOFILM ARCHITECTURE MAINTENANCE PROTEIN MBAA"/>
    <property type="match status" value="1"/>
</dbReference>
<feature type="domain" description="EAL" evidence="3">
    <location>
        <begin position="398"/>
        <end position="650"/>
    </location>
</feature>
<dbReference type="SMART" id="SM00091">
    <property type="entry name" value="PAS"/>
    <property type="match status" value="1"/>
</dbReference>
<dbReference type="RefSeq" id="WP_317123396.1">
    <property type="nucleotide sequence ID" value="NZ_JAWJBA010000007.1"/>
</dbReference>
<gene>
    <name evidence="5" type="ORF">RYX56_17830</name>
</gene>
<dbReference type="PROSITE" id="PS50887">
    <property type="entry name" value="GGDEF"/>
    <property type="match status" value="1"/>
</dbReference>
<dbReference type="SUPFAM" id="SSF55073">
    <property type="entry name" value="Nucleotide cyclase"/>
    <property type="match status" value="1"/>
</dbReference>
<evidence type="ECO:0000259" key="1">
    <source>
        <dbReference type="PROSITE" id="PS50112"/>
    </source>
</evidence>
<dbReference type="EMBL" id="JAWJBA010000007">
    <property type="protein sequence ID" value="MDV2686231.1"/>
    <property type="molecule type" value="Genomic_DNA"/>
</dbReference>
<evidence type="ECO:0000259" key="4">
    <source>
        <dbReference type="PROSITE" id="PS50887"/>
    </source>
</evidence>
<dbReference type="InterPro" id="IPR052155">
    <property type="entry name" value="Biofilm_reg_signaling"/>
</dbReference>
<dbReference type="InterPro" id="IPR001610">
    <property type="entry name" value="PAC"/>
</dbReference>
<dbReference type="Gene3D" id="3.30.70.270">
    <property type="match status" value="1"/>
</dbReference>
<reference evidence="5 6" key="1">
    <citation type="submission" date="2023-10" db="EMBL/GenBank/DDBJ databases">
        <title>Screening of Alkalihalobacillus lindianensis BZ-TG-R113 and Its Alleviation of Salt Stress on Rapeseed Growth.</title>
        <authorList>
            <person name="Zhao B."/>
            <person name="Guo T."/>
        </authorList>
    </citation>
    <scope>NUCLEOTIDE SEQUENCE [LARGE SCALE GENOMIC DNA]</scope>
    <source>
        <strain evidence="5 6">BZ-TG-R113</strain>
    </source>
</reference>
<dbReference type="InterPro" id="IPR000160">
    <property type="entry name" value="GGDEF_dom"/>
</dbReference>
<evidence type="ECO:0000259" key="3">
    <source>
        <dbReference type="PROSITE" id="PS50883"/>
    </source>
</evidence>
<sequence length="659" mass="74647">MESEKGEKWSPIFQVCTDLNLSVAIVSDENKIISYNDCTKKLLVHPMKQLKTVLHQLAESPNQVTKQELTLQGQAFIVYKNQLKEIKGYSYLLLYPADNRLELMSEIEQQLEQIVNTRFEGTLIHDLGKIIDVDERSATLFGYKRQELIHLSVFELISPEEWTKAQDAIVNRKQEPFELKGLHKNGSTIYVEVQGRPYPYKKKEVRLVALRDITERKQQEDRITYLAYHDEVTGLMNRRAFQEKVTRQLSELKSEESVVVATIGLNRLKTVNDAMGIEAGNRLVKEVSEILKQKCAPNLLVARLDGDEFIIAFTTKIEEESILSMVEEILHCFDEPLQLDEFYFHVHLCAGISMSNQVTMDVNELIRQAEVALHTIKDSTHGSIQVYEKEMSTGSIREMIIENELRHAVSKQEFSLAFHPQACLATGQLSGVEALLRWNSSALGQVSPLEFIGVAERTGLIIPIGKWVIEQACHYAANLAKELNRPVRMGVNLSPVQFVQPNLVEIITKALSDATLNPSFLELEITESVAMEDEQQVMEKLIALRELGVAVSVDDFGTGYSSLQYLSQYPIDKLKIDKSFLRVQTKTNQTIIKSIVSMGHNMGMKVIAEGVETFDDVALLQRLECDEMQGFVWTKPLPFADLLTKLKGAEAFPLQTARN</sequence>
<dbReference type="InterPro" id="IPR035919">
    <property type="entry name" value="EAL_sf"/>
</dbReference>
<dbReference type="NCBIfam" id="TIGR00254">
    <property type="entry name" value="GGDEF"/>
    <property type="match status" value="1"/>
</dbReference>
<dbReference type="Proteomes" id="UP001287282">
    <property type="component" value="Unassembled WGS sequence"/>
</dbReference>
<dbReference type="Pfam" id="PF13426">
    <property type="entry name" value="PAS_9"/>
    <property type="match status" value="1"/>
</dbReference>
<dbReference type="InterPro" id="IPR000014">
    <property type="entry name" value="PAS"/>
</dbReference>
<dbReference type="SUPFAM" id="SSF141868">
    <property type="entry name" value="EAL domain-like"/>
    <property type="match status" value="1"/>
</dbReference>
<feature type="domain" description="PAC" evidence="2">
    <location>
        <begin position="175"/>
        <end position="225"/>
    </location>
</feature>
<protein>
    <submittedName>
        <fullName evidence="5">EAL domain-containing protein</fullName>
    </submittedName>
</protein>
<dbReference type="CDD" id="cd01949">
    <property type="entry name" value="GGDEF"/>
    <property type="match status" value="1"/>
</dbReference>
<accession>A0ABU3XEB1</accession>
<dbReference type="SMART" id="SM00052">
    <property type="entry name" value="EAL"/>
    <property type="match status" value="1"/>
</dbReference>
<evidence type="ECO:0000313" key="5">
    <source>
        <dbReference type="EMBL" id="MDV2686231.1"/>
    </source>
</evidence>
<keyword evidence="6" id="KW-1185">Reference proteome</keyword>
<dbReference type="Pfam" id="PF00990">
    <property type="entry name" value="GGDEF"/>
    <property type="match status" value="1"/>
</dbReference>
<dbReference type="NCBIfam" id="TIGR00229">
    <property type="entry name" value="sensory_box"/>
    <property type="match status" value="1"/>
</dbReference>
<dbReference type="Gene3D" id="3.20.20.450">
    <property type="entry name" value="EAL domain"/>
    <property type="match status" value="1"/>
</dbReference>
<dbReference type="Pfam" id="PF00563">
    <property type="entry name" value="EAL"/>
    <property type="match status" value="1"/>
</dbReference>
<dbReference type="InterPro" id="IPR035965">
    <property type="entry name" value="PAS-like_dom_sf"/>
</dbReference>
<comment type="caution">
    <text evidence="5">The sequence shown here is derived from an EMBL/GenBank/DDBJ whole genome shotgun (WGS) entry which is preliminary data.</text>
</comment>
<dbReference type="CDD" id="cd01948">
    <property type="entry name" value="EAL"/>
    <property type="match status" value="1"/>
</dbReference>
<dbReference type="CDD" id="cd00130">
    <property type="entry name" value="PAS"/>
    <property type="match status" value="1"/>
</dbReference>
<dbReference type="PANTHER" id="PTHR44757">
    <property type="entry name" value="DIGUANYLATE CYCLASE DGCP"/>
    <property type="match status" value="1"/>
</dbReference>
<dbReference type="PROSITE" id="PS50113">
    <property type="entry name" value="PAC"/>
    <property type="match status" value="1"/>
</dbReference>
<dbReference type="PROSITE" id="PS50112">
    <property type="entry name" value="PAS"/>
    <property type="match status" value="1"/>
</dbReference>
<dbReference type="InterPro" id="IPR000700">
    <property type="entry name" value="PAS-assoc_C"/>
</dbReference>
<feature type="domain" description="PAS" evidence="1">
    <location>
        <begin position="128"/>
        <end position="161"/>
    </location>
</feature>
<proteinExistence type="predicted"/>
<dbReference type="Gene3D" id="3.30.450.20">
    <property type="entry name" value="PAS domain"/>
    <property type="match status" value="1"/>
</dbReference>
<dbReference type="SMART" id="SM00086">
    <property type="entry name" value="PAC"/>
    <property type="match status" value="1"/>
</dbReference>
<dbReference type="InterPro" id="IPR001633">
    <property type="entry name" value="EAL_dom"/>
</dbReference>
<organism evidence="5 6">
    <name type="scientific">Alkalihalophilus lindianensis</name>
    <dbReference type="NCBI Taxonomy" id="1630542"/>
    <lineage>
        <taxon>Bacteria</taxon>
        <taxon>Bacillati</taxon>
        <taxon>Bacillota</taxon>
        <taxon>Bacilli</taxon>
        <taxon>Bacillales</taxon>
        <taxon>Bacillaceae</taxon>
        <taxon>Alkalihalophilus</taxon>
    </lineage>
</organism>